<dbReference type="Pfam" id="PF04859">
    <property type="entry name" value="DUF641"/>
    <property type="match status" value="1"/>
</dbReference>
<dbReference type="GO" id="GO:0009639">
    <property type="term" value="P:response to red or far red light"/>
    <property type="evidence" value="ECO:0007669"/>
    <property type="project" value="InterPro"/>
</dbReference>
<dbReference type="InterPro" id="IPR040225">
    <property type="entry name" value="GIL1-like"/>
</dbReference>
<reference evidence="4 5" key="1">
    <citation type="journal article" date="2015" name="Proc. Natl. Acad. Sci. U.S.A.">
        <title>The resurrection genome of Boea hygrometrica: A blueprint for survival of dehydration.</title>
        <authorList>
            <person name="Xiao L."/>
            <person name="Yang G."/>
            <person name="Zhang L."/>
            <person name="Yang X."/>
            <person name="Zhao S."/>
            <person name="Ji Z."/>
            <person name="Zhou Q."/>
            <person name="Hu M."/>
            <person name="Wang Y."/>
            <person name="Chen M."/>
            <person name="Xu Y."/>
            <person name="Jin H."/>
            <person name="Xiao X."/>
            <person name="Hu G."/>
            <person name="Bao F."/>
            <person name="Hu Y."/>
            <person name="Wan P."/>
            <person name="Li L."/>
            <person name="Deng X."/>
            <person name="Kuang T."/>
            <person name="Xiang C."/>
            <person name="Zhu J.K."/>
            <person name="Oliver M.J."/>
            <person name="He Y."/>
        </authorList>
    </citation>
    <scope>NUCLEOTIDE SEQUENCE [LARGE SCALE GENOMIC DNA]</scope>
    <source>
        <strain evidence="5">cv. XS01</strain>
    </source>
</reference>
<organism evidence="4 5">
    <name type="scientific">Dorcoceras hygrometricum</name>
    <dbReference type="NCBI Taxonomy" id="472368"/>
    <lineage>
        <taxon>Eukaryota</taxon>
        <taxon>Viridiplantae</taxon>
        <taxon>Streptophyta</taxon>
        <taxon>Embryophyta</taxon>
        <taxon>Tracheophyta</taxon>
        <taxon>Spermatophyta</taxon>
        <taxon>Magnoliopsida</taxon>
        <taxon>eudicotyledons</taxon>
        <taxon>Gunneridae</taxon>
        <taxon>Pentapetalae</taxon>
        <taxon>asterids</taxon>
        <taxon>lamiids</taxon>
        <taxon>Lamiales</taxon>
        <taxon>Gesneriaceae</taxon>
        <taxon>Didymocarpoideae</taxon>
        <taxon>Trichosporeae</taxon>
        <taxon>Loxocarpinae</taxon>
        <taxon>Dorcoceras</taxon>
    </lineage>
</organism>
<sequence length="605" mass="68113">MTRGGILLIPRDATSGSEDRAGPICTLSRPKNVEGSGGLHEEKVTPPRVLPVYASLGSKIPRITETISPKITTNLSVIFVARSALRPARPMFLRSFRARQDSSEKQSTSGSCEMSEEMEEEWQQYVGSVPFNRDPLTKHSKLSLRSHTNSLERSPRGLKKSMATKVSNLSHIIQRITASCLLHRRHGGCDYQSEEEEFSITGGHHRGKSLNNNEEEPRKIMEMKLLREVYDAVTSMRRAYVSLQEAHFSWDPERMRVADVAVVAEIQRLVLLGERCRRRIRGTEPVTEMVAPYAVAMEDLKREVKVKQEEVENLREKIKTTMFASSGRPKCRSKRRVSSISQVAVAPAPELFEATMSLVIEASRCFVSLLLSLMHAARWDISAVVRSIEAAASATTNTPSLTGSPVGSNHSKYALESYVNKKIFQGFCHEDFCMSGGNLSSTVHPDKSRRDCFAQYRDMKAMDPFELLDVLPTCSFGRFCIKKYLSIMHPKMEESLFGDLEQRRQLLHGRHPRSEFYGKFLEFSKAIWLLHLLAFSLDPPPRHFETSRWAEFHSEYMESVVRISGSGRGAKVGVSLVVGFQVSPGFKLANGSTIKARVFLIPKNR</sequence>
<accession>A0A2Z7D795</accession>
<dbReference type="Proteomes" id="UP000250235">
    <property type="component" value="Unassembled WGS sequence"/>
</dbReference>
<evidence type="ECO:0000259" key="2">
    <source>
        <dbReference type="Pfam" id="PF04859"/>
    </source>
</evidence>
<evidence type="ECO:0000313" key="4">
    <source>
        <dbReference type="EMBL" id="KZV54877.1"/>
    </source>
</evidence>
<feature type="domain" description="DUF641" evidence="2">
    <location>
        <begin position="221"/>
        <end position="321"/>
    </location>
</feature>
<dbReference type="EMBL" id="KQ989077">
    <property type="protein sequence ID" value="KZV54877.1"/>
    <property type="molecule type" value="Genomic_DNA"/>
</dbReference>
<evidence type="ECO:0000313" key="5">
    <source>
        <dbReference type="Proteomes" id="UP000250235"/>
    </source>
</evidence>
<dbReference type="InterPro" id="IPR006943">
    <property type="entry name" value="DUF641_pln"/>
</dbReference>
<dbReference type="AlphaFoldDB" id="A0A2Z7D795"/>
<proteinExistence type="predicted"/>
<dbReference type="PANTHER" id="PTHR31161">
    <property type="entry name" value="PROTEIN GRAVITROPIC IN THE LIGHT 1"/>
    <property type="match status" value="1"/>
</dbReference>
<feature type="region of interest" description="Disordered" evidence="1">
    <location>
        <begin position="140"/>
        <end position="159"/>
    </location>
</feature>
<protein>
    <submittedName>
        <fullName evidence="4">Uncharacterized protein</fullName>
    </submittedName>
</protein>
<gene>
    <name evidence="4" type="ORF">F511_35952</name>
</gene>
<feature type="region of interest" description="Disordered" evidence="1">
    <location>
        <begin position="1"/>
        <end position="43"/>
    </location>
</feature>
<dbReference type="Pfam" id="PF24994">
    <property type="entry name" value="GIL1_IRKI_C"/>
    <property type="match status" value="1"/>
</dbReference>
<name>A0A2Z7D795_9LAMI</name>
<evidence type="ECO:0000256" key="1">
    <source>
        <dbReference type="SAM" id="MobiDB-lite"/>
    </source>
</evidence>
<dbReference type="InterPro" id="IPR056813">
    <property type="entry name" value="GIL1_IRKI_C"/>
</dbReference>
<keyword evidence="5" id="KW-1185">Reference proteome</keyword>
<evidence type="ECO:0000259" key="3">
    <source>
        <dbReference type="Pfam" id="PF24994"/>
    </source>
</evidence>
<dbReference type="OrthoDB" id="678887at2759"/>
<dbReference type="GO" id="GO:0009959">
    <property type="term" value="P:negative gravitropism"/>
    <property type="evidence" value="ECO:0007669"/>
    <property type="project" value="InterPro"/>
</dbReference>
<feature type="domain" description="GIL1/IRKI C-terminal" evidence="3">
    <location>
        <begin position="544"/>
        <end position="598"/>
    </location>
</feature>